<dbReference type="AlphaFoldDB" id="A0A6A1QGD4"/>
<comment type="caution">
    <text evidence="1">The sequence shown here is derived from an EMBL/GenBank/DDBJ whole genome shotgun (WGS) entry which is preliminary data.</text>
</comment>
<protein>
    <submittedName>
        <fullName evidence="1">Uncharacterized protein</fullName>
    </submittedName>
</protein>
<dbReference type="EMBL" id="SGJD01000162">
    <property type="protein sequence ID" value="KAB0406607.1"/>
    <property type="molecule type" value="Genomic_DNA"/>
</dbReference>
<dbReference type="Proteomes" id="UP000437017">
    <property type="component" value="Unassembled WGS sequence"/>
</dbReference>
<reference evidence="1 2" key="1">
    <citation type="journal article" date="2019" name="PLoS ONE">
        <title>Genomic analyses reveal an absence of contemporary introgressive admixture between fin whales and blue whales, despite known hybrids.</title>
        <authorList>
            <person name="Westbury M.V."/>
            <person name="Petersen B."/>
            <person name="Lorenzen E.D."/>
        </authorList>
    </citation>
    <scope>NUCLEOTIDE SEQUENCE [LARGE SCALE GENOMIC DNA]</scope>
    <source>
        <strain evidence="1">FinWhale-01</strain>
    </source>
</reference>
<dbReference type="OrthoDB" id="9688304at2759"/>
<name>A0A6A1QGD4_BALPH</name>
<gene>
    <name evidence="1" type="ORF">E2I00_017911</name>
</gene>
<proteinExistence type="predicted"/>
<sequence>MLLAGNRRRYSLEGLAREGEDQDLFRNAAPTHFPLLQVGGGGEDLQELQFESEEAAFPDPSKGWAAPFPRASRGKQEIGLSGHDCPKGLKTIPLDNKCLRNLSFPKNPVTPNHFTLDRLRKRTGPSTSEGALVCHYKW</sequence>
<accession>A0A6A1QGD4</accession>
<organism evidence="1 2">
    <name type="scientific">Balaenoptera physalus</name>
    <name type="common">Fin whale</name>
    <name type="synonym">Balaena physalus</name>
    <dbReference type="NCBI Taxonomy" id="9770"/>
    <lineage>
        <taxon>Eukaryota</taxon>
        <taxon>Metazoa</taxon>
        <taxon>Chordata</taxon>
        <taxon>Craniata</taxon>
        <taxon>Vertebrata</taxon>
        <taxon>Euteleostomi</taxon>
        <taxon>Mammalia</taxon>
        <taxon>Eutheria</taxon>
        <taxon>Laurasiatheria</taxon>
        <taxon>Artiodactyla</taxon>
        <taxon>Whippomorpha</taxon>
        <taxon>Cetacea</taxon>
        <taxon>Mysticeti</taxon>
        <taxon>Balaenopteridae</taxon>
        <taxon>Balaenoptera</taxon>
    </lineage>
</organism>
<evidence type="ECO:0000313" key="2">
    <source>
        <dbReference type="Proteomes" id="UP000437017"/>
    </source>
</evidence>
<evidence type="ECO:0000313" key="1">
    <source>
        <dbReference type="EMBL" id="KAB0406607.1"/>
    </source>
</evidence>
<keyword evidence="2" id="KW-1185">Reference proteome</keyword>